<proteinExistence type="inferred from homology"/>
<dbReference type="CDD" id="cd11572">
    <property type="entry name" value="RlmI_M_like"/>
    <property type="match status" value="1"/>
</dbReference>
<dbReference type="HOGENOM" id="CLU_014042_0_0_0"/>
<dbReference type="GO" id="GO:0008168">
    <property type="term" value="F:methyltransferase activity"/>
    <property type="evidence" value="ECO:0007669"/>
    <property type="project" value="UniProtKB-KW"/>
</dbReference>
<dbReference type="CDD" id="cd21153">
    <property type="entry name" value="PUA_RlmI"/>
    <property type="match status" value="1"/>
</dbReference>
<dbReference type="PANTHER" id="PTHR42873:SF1">
    <property type="entry name" value="S-ADENOSYLMETHIONINE-DEPENDENT METHYLTRANSFERASE DOMAIN-CONTAINING PROTEIN"/>
    <property type="match status" value="1"/>
</dbReference>
<sequence length="390" mass="44350">MKAKVYLKVDRQNQYHPWIYKQEIGKIVGDYENGDLVGVFTPSGRFRGIGYINDRSKITVRLLSFEPIDVDRLIKMRIENAIHRRKRLLKDQEALRLIYAESDWLPGLIVDKYGDYLVLQINTLGMEKLKEKVVSTLVSLLPNVVGIYEKSDAPAREKEGLAQSTGWLYGSGPEIIYFRSDGLVLAADLLGQKTGAFLDQIRNARVLSHFAEGSVCLDAFSYTGNFALHLLKYGAKHVKLVDYSERALQIADDLLKKNGFEGKYELINENAFDWLKRNSAYGEQYDIVVLDPPSFAKTARSKDQAIRGHKEINLRAIRLIKKPGLLVTSSCTQVISEMEFEQILLDAANDSHAELAVIYKSGQSFDHPYLLGVEETRYLKFFVCEARRRS</sequence>
<dbReference type="PATRIC" id="fig|688269.3.peg.897"/>
<name>F7YYD4_9THEM</name>
<dbReference type="InterPro" id="IPR029063">
    <property type="entry name" value="SAM-dependent_MTases_sf"/>
</dbReference>
<evidence type="ECO:0000256" key="4">
    <source>
        <dbReference type="ARBA" id="ARBA00022679"/>
    </source>
</evidence>
<dbReference type="InterPro" id="IPR041532">
    <property type="entry name" value="RlmI-like_PUA"/>
</dbReference>
<dbReference type="Gene3D" id="3.30.750.80">
    <property type="entry name" value="RNA methyltransferase domain (HRMD) like"/>
    <property type="match status" value="1"/>
</dbReference>
<dbReference type="eggNOG" id="COG1092">
    <property type="taxonomic scope" value="Bacteria"/>
</dbReference>
<evidence type="ECO:0000313" key="9">
    <source>
        <dbReference type="Proteomes" id="UP000006804"/>
    </source>
</evidence>
<evidence type="ECO:0000256" key="1">
    <source>
        <dbReference type="ARBA" id="ARBA00004496"/>
    </source>
</evidence>
<dbReference type="InterPro" id="IPR015947">
    <property type="entry name" value="PUA-like_sf"/>
</dbReference>
<protein>
    <submittedName>
        <fullName evidence="8">SAM-dependent methyltransferase</fullName>
        <ecNumber evidence="8">2.1.1.-</ecNumber>
    </submittedName>
</protein>
<dbReference type="PROSITE" id="PS50890">
    <property type="entry name" value="PUA"/>
    <property type="match status" value="1"/>
</dbReference>
<evidence type="ECO:0000259" key="7">
    <source>
        <dbReference type="Pfam" id="PF17785"/>
    </source>
</evidence>
<evidence type="ECO:0000256" key="5">
    <source>
        <dbReference type="ARBA" id="ARBA00022691"/>
    </source>
</evidence>
<keyword evidence="3 8" id="KW-0489">Methyltransferase</keyword>
<dbReference type="EMBL" id="CP002351">
    <property type="protein sequence ID" value="AEH50957.1"/>
    <property type="molecule type" value="Genomic_DNA"/>
</dbReference>
<dbReference type="STRING" id="688269.Theth_0873"/>
<evidence type="ECO:0000256" key="6">
    <source>
        <dbReference type="ARBA" id="ARBA00038091"/>
    </source>
</evidence>
<dbReference type="EC" id="2.1.1.-" evidence="8"/>
<accession>F7YYD4</accession>
<dbReference type="KEGG" id="tta:Theth_0873"/>
<dbReference type="RefSeq" id="WP_013932179.1">
    <property type="nucleotide sequence ID" value="NC_015707.1"/>
</dbReference>
<dbReference type="PANTHER" id="PTHR42873">
    <property type="entry name" value="RIBOSOMAL RNA LARGE SUBUNIT METHYLTRANSFERASE"/>
    <property type="match status" value="1"/>
</dbReference>
<dbReference type="Pfam" id="PF17785">
    <property type="entry name" value="PUA_3"/>
    <property type="match status" value="1"/>
</dbReference>
<dbReference type="Gene3D" id="3.40.50.150">
    <property type="entry name" value="Vaccinia Virus protein VP39"/>
    <property type="match status" value="1"/>
</dbReference>
<feature type="domain" description="RlmI-like PUA" evidence="7">
    <location>
        <begin position="9"/>
        <end position="65"/>
    </location>
</feature>
<dbReference type="AlphaFoldDB" id="F7YYD4"/>
<dbReference type="OrthoDB" id="9805492at2"/>
<gene>
    <name evidence="8" type="ORF">Theth_0873</name>
</gene>
<evidence type="ECO:0000313" key="8">
    <source>
        <dbReference type="EMBL" id="AEH50957.1"/>
    </source>
</evidence>
<organism evidence="8 9">
    <name type="scientific">Pseudothermotoga thermarum DSM 5069</name>
    <dbReference type="NCBI Taxonomy" id="688269"/>
    <lineage>
        <taxon>Bacteria</taxon>
        <taxon>Thermotogati</taxon>
        <taxon>Thermotogota</taxon>
        <taxon>Thermotogae</taxon>
        <taxon>Thermotogales</taxon>
        <taxon>Thermotogaceae</taxon>
        <taxon>Pseudothermotoga</taxon>
    </lineage>
</organism>
<dbReference type="InterPro" id="IPR036974">
    <property type="entry name" value="PUA_sf"/>
</dbReference>
<keyword evidence="2" id="KW-0963">Cytoplasm</keyword>
<keyword evidence="4 8" id="KW-0808">Transferase</keyword>
<dbReference type="GO" id="GO:0003723">
    <property type="term" value="F:RNA binding"/>
    <property type="evidence" value="ECO:0007669"/>
    <property type="project" value="InterPro"/>
</dbReference>
<dbReference type="SUPFAM" id="SSF53335">
    <property type="entry name" value="S-adenosyl-L-methionine-dependent methyltransferases"/>
    <property type="match status" value="1"/>
</dbReference>
<dbReference type="SUPFAM" id="SSF88697">
    <property type="entry name" value="PUA domain-like"/>
    <property type="match status" value="1"/>
</dbReference>
<comment type="similarity">
    <text evidence="6">Belongs to the methyltransferase superfamily. RlmI family.</text>
</comment>
<dbReference type="CDD" id="cd02440">
    <property type="entry name" value="AdoMet_MTases"/>
    <property type="match status" value="1"/>
</dbReference>
<evidence type="ECO:0000256" key="2">
    <source>
        <dbReference type="ARBA" id="ARBA00022490"/>
    </source>
</evidence>
<dbReference type="Proteomes" id="UP000006804">
    <property type="component" value="Chromosome"/>
</dbReference>
<reference evidence="8 9" key="1">
    <citation type="submission" date="2010-11" db="EMBL/GenBank/DDBJ databases">
        <title>The complete genome of Thermotoga thermarum DSM 5069.</title>
        <authorList>
            <consortium name="US DOE Joint Genome Institute (JGI-PGF)"/>
            <person name="Lucas S."/>
            <person name="Copeland A."/>
            <person name="Lapidus A."/>
            <person name="Bruce D."/>
            <person name="Goodwin L."/>
            <person name="Pitluck S."/>
            <person name="Kyrpides N."/>
            <person name="Mavromatis K."/>
            <person name="Ivanova N."/>
            <person name="Zeytun A."/>
            <person name="Brettin T."/>
            <person name="Detter J.C."/>
            <person name="Tapia R."/>
            <person name="Han C."/>
            <person name="Land M."/>
            <person name="Hauser L."/>
            <person name="Markowitz V."/>
            <person name="Cheng J.-F."/>
            <person name="Hugenholtz P."/>
            <person name="Woyke T."/>
            <person name="Wu D."/>
            <person name="Spring S."/>
            <person name="Schroeder M."/>
            <person name="Brambilla E."/>
            <person name="Klenk H.-P."/>
            <person name="Eisen J.A."/>
        </authorList>
    </citation>
    <scope>NUCLEOTIDE SEQUENCE [LARGE SCALE GENOMIC DNA]</scope>
    <source>
        <strain evidence="8 9">DSM 5069</strain>
    </source>
</reference>
<comment type="subcellular location">
    <subcellularLocation>
        <location evidence="1">Cytoplasm</location>
    </subcellularLocation>
</comment>
<dbReference type="Gene3D" id="2.30.130.10">
    <property type="entry name" value="PUA domain"/>
    <property type="match status" value="1"/>
</dbReference>
<dbReference type="Pfam" id="PF03602">
    <property type="entry name" value="Cons_hypoth95"/>
    <property type="match status" value="1"/>
</dbReference>
<evidence type="ECO:0000256" key="3">
    <source>
        <dbReference type="ARBA" id="ARBA00022603"/>
    </source>
</evidence>
<dbReference type="GO" id="GO:0032259">
    <property type="term" value="P:methylation"/>
    <property type="evidence" value="ECO:0007669"/>
    <property type="project" value="UniProtKB-KW"/>
</dbReference>
<keyword evidence="9" id="KW-1185">Reference proteome</keyword>
<keyword evidence="5" id="KW-0949">S-adenosyl-L-methionine</keyword>